<feature type="domain" description="4Fe-4S ferredoxin-type" evidence="6">
    <location>
        <begin position="274"/>
        <end position="302"/>
    </location>
</feature>
<evidence type="ECO:0000256" key="5">
    <source>
        <dbReference type="ARBA" id="ARBA00023014"/>
    </source>
</evidence>
<dbReference type="Proteomes" id="UP000679575">
    <property type="component" value="Chromosome"/>
</dbReference>
<evidence type="ECO:0000313" key="7">
    <source>
        <dbReference type="EMBL" id="QUN07102.1"/>
    </source>
</evidence>
<dbReference type="Pfam" id="PF13187">
    <property type="entry name" value="Fer4_9"/>
    <property type="match status" value="1"/>
</dbReference>
<accession>A0ABX7YWP7</accession>
<dbReference type="InterPro" id="IPR017896">
    <property type="entry name" value="4Fe4S_Fe-S-bd"/>
</dbReference>
<dbReference type="SUPFAM" id="SSF54862">
    <property type="entry name" value="4Fe-4S ferredoxins"/>
    <property type="match status" value="1"/>
</dbReference>
<dbReference type="InterPro" id="IPR017900">
    <property type="entry name" value="4Fe4S_Fe_S_CS"/>
</dbReference>
<evidence type="ECO:0000313" key="8">
    <source>
        <dbReference type="Proteomes" id="UP000679575"/>
    </source>
</evidence>
<evidence type="ECO:0000256" key="1">
    <source>
        <dbReference type="ARBA" id="ARBA00022485"/>
    </source>
</evidence>
<evidence type="ECO:0000256" key="2">
    <source>
        <dbReference type="ARBA" id="ARBA00022723"/>
    </source>
</evidence>
<protein>
    <submittedName>
        <fullName evidence="7">4Fe-4S binding protein</fullName>
    </submittedName>
</protein>
<keyword evidence="3" id="KW-0677">Repeat</keyword>
<reference evidence="7 8" key="1">
    <citation type="submission" date="2021-04" db="EMBL/GenBank/DDBJ databases">
        <title>Novel species identification of genus Shewanella.</title>
        <authorList>
            <person name="Liu G."/>
        </authorList>
    </citation>
    <scope>NUCLEOTIDE SEQUENCE [LARGE SCALE GENOMIC DNA]</scope>
    <source>
        <strain evidence="7 8">FJAT-54481</strain>
    </source>
</reference>
<organism evidence="7 8">
    <name type="scientific">Shewanella yunxiaonensis</name>
    <dbReference type="NCBI Taxonomy" id="2829809"/>
    <lineage>
        <taxon>Bacteria</taxon>
        <taxon>Pseudomonadati</taxon>
        <taxon>Pseudomonadota</taxon>
        <taxon>Gammaproteobacteria</taxon>
        <taxon>Alteromonadales</taxon>
        <taxon>Shewanellaceae</taxon>
        <taxon>Shewanella</taxon>
    </lineage>
</organism>
<keyword evidence="4" id="KW-0408">Iron</keyword>
<dbReference type="EMBL" id="CP073587">
    <property type="protein sequence ID" value="QUN07102.1"/>
    <property type="molecule type" value="Genomic_DNA"/>
</dbReference>
<dbReference type="PROSITE" id="PS51379">
    <property type="entry name" value="4FE4S_FER_2"/>
    <property type="match status" value="3"/>
</dbReference>
<name>A0ABX7YWP7_9GAMM</name>
<dbReference type="PANTHER" id="PTHR43724:SF1">
    <property type="entry name" value="PYRUVATE SYNTHASE SUBUNIT PORD"/>
    <property type="match status" value="1"/>
</dbReference>
<dbReference type="PROSITE" id="PS00198">
    <property type="entry name" value="4FE4S_FER_1"/>
    <property type="match status" value="2"/>
</dbReference>
<gene>
    <name evidence="7" type="ORF">KDN34_06635</name>
</gene>
<proteinExistence type="predicted"/>
<dbReference type="RefSeq" id="WP_212596105.1">
    <property type="nucleotide sequence ID" value="NZ_CP073587.1"/>
</dbReference>
<evidence type="ECO:0000256" key="4">
    <source>
        <dbReference type="ARBA" id="ARBA00023004"/>
    </source>
</evidence>
<keyword evidence="5" id="KW-0411">Iron-sulfur</keyword>
<dbReference type="Pfam" id="PF12838">
    <property type="entry name" value="Fer4_7"/>
    <property type="match status" value="1"/>
</dbReference>
<sequence length="378" mass="41416">MAGLLNFGQDEVGSVAPQIRVSSRCARHLHHSSSCHHCVDVCPTNALELSDGKVVQNTNICTECGACAASCPMGAIKLKNNDINALHKYINTAIHKNSTAIIACQNVAHDIDNALFITCLVAADNSALLQTFAQGAIDIQLVCGDCRECPSHEVFPLVIHRQQALQQLLFTLKLSVHIRVLQSFSLEAISSSSTHNLGLSRSGVSRRNFFSRLWKQSNMDECATISVKENSQHDVSTVTMPPSPRIPDNWQQFIFALKQLRHLDNSDVKLPIFYRPQISDKCVGCGICASSCPTQALHRDTGDNLTKLRFTPALCVGCGICQDVCYCNAVNLTQRHTISLNESNVPQTLIEISLQVDGLETDGDKLIKLLGCPHIFRT</sequence>
<evidence type="ECO:0000256" key="3">
    <source>
        <dbReference type="ARBA" id="ARBA00022737"/>
    </source>
</evidence>
<keyword evidence="1" id="KW-0004">4Fe-4S</keyword>
<keyword evidence="2" id="KW-0479">Metal-binding</keyword>
<feature type="domain" description="4Fe-4S ferredoxin-type" evidence="6">
    <location>
        <begin position="52"/>
        <end position="81"/>
    </location>
</feature>
<dbReference type="PANTHER" id="PTHR43724">
    <property type="entry name" value="PYRUVATE SYNTHASE SUBUNIT PORD"/>
    <property type="match status" value="1"/>
</dbReference>
<feature type="domain" description="4Fe-4S ferredoxin-type" evidence="6">
    <location>
        <begin position="306"/>
        <end position="335"/>
    </location>
</feature>
<evidence type="ECO:0000259" key="6">
    <source>
        <dbReference type="PROSITE" id="PS51379"/>
    </source>
</evidence>
<dbReference type="Gene3D" id="3.30.70.20">
    <property type="match status" value="2"/>
</dbReference>
<keyword evidence="8" id="KW-1185">Reference proteome</keyword>